<organism evidence="1 2">
    <name type="scientific">Rotaria socialis</name>
    <dbReference type="NCBI Taxonomy" id="392032"/>
    <lineage>
        <taxon>Eukaryota</taxon>
        <taxon>Metazoa</taxon>
        <taxon>Spiralia</taxon>
        <taxon>Gnathifera</taxon>
        <taxon>Rotifera</taxon>
        <taxon>Eurotatoria</taxon>
        <taxon>Bdelloidea</taxon>
        <taxon>Philodinida</taxon>
        <taxon>Philodinidae</taxon>
        <taxon>Rotaria</taxon>
    </lineage>
</organism>
<dbReference type="AlphaFoldDB" id="A0A822FWB5"/>
<sequence>QKIVEELLEETQFFGNYADLKDELSLVSTILYDYLSRKFQPRDEPV</sequence>
<evidence type="ECO:0000313" key="1">
    <source>
        <dbReference type="EMBL" id="CAF5136781.1"/>
    </source>
</evidence>
<protein>
    <submittedName>
        <fullName evidence="1">Uncharacterized protein</fullName>
    </submittedName>
</protein>
<feature type="non-terminal residue" evidence="1">
    <location>
        <position position="46"/>
    </location>
</feature>
<name>A0A822FWB5_9BILA</name>
<gene>
    <name evidence="1" type="ORF">QYT958_LOCUS47342</name>
</gene>
<dbReference type="EMBL" id="CAJOBR010088536">
    <property type="protein sequence ID" value="CAF5136781.1"/>
    <property type="molecule type" value="Genomic_DNA"/>
</dbReference>
<proteinExistence type="predicted"/>
<accession>A0A822FWB5</accession>
<comment type="caution">
    <text evidence="1">The sequence shown here is derived from an EMBL/GenBank/DDBJ whole genome shotgun (WGS) entry which is preliminary data.</text>
</comment>
<feature type="non-terminal residue" evidence="1">
    <location>
        <position position="1"/>
    </location>
</feature>
<dbReference type="Proteomes" id="UP000663848">
    <property type="component" value="Unassembled WGS sequence"/>
</dbReference>
<reference evidence="1" key="1">
    <citation type="submission" date="2021-02" db="EMBL/GenBank/DDBJ databases">
        <authorList>
            <person name="Nowell W R."/>
        </authorList>
    </citation>
    <scope>NUCLEOTIDE SEQUENCE</scope>
</reference>
<evidence type="ECO:0000313" key="2">
    <source>
        <dbReference type="Proteomes" id="UP000663848"/>
    </source>
</evidence>